<name>A0A2A2MIC2_9GAMM</name>
<keyword evidence="1" id="KW-0732">Signal</keyword>
<evidence type="ECO:0000313" key="2">
    <source>
        <dbReference type="EMBL" id="PAV98678.1"/>
    </source>
</evidence>
<proteinExistence type="predicted"/>
<dbReference type="AlphaFoldDB" id="A0A2A2MIC2"/>
<comment type="caution">
    <text evidence="2">The sequence shown here is derived from an EMBL/GenBank/DDBJ whole genome shotgun (WGS) entry which is preliminary data.</text>
</comment>
<organism evidence="2 3">
    <name type="scientific">Hafnia paralvei</name>
    <dbReference type="NCBI Taxonomy" id="546367"/>
    <lineage>
        <taxon>Bacteria</taxon>
        <taxon>Pseudomonadati</taxon>
        <taxon>Pseudomonadota</taxon>
        <taxon>Gammaproteobacteria</taxon>
        <taxon>Enterobacterales</taxon>
        <taxon>Hafniaceae</taxon>
        <taxon>Hafnia</taxon>
    </lineage>
</organism>
<sequence>MMLSKHRFITPLVVVSMLLTTSQSLASQLDKQGSPQITEQIIEIASSDQISKEIGIGKILSQASGGFNGYIRLEWFDDNFSATAKQIRHELIAKGIVPERITLAYTGGGYRTQQASGIQAHVQKIVLQLPECRYLAQNYKFSLYDDTGCALNNNLGSSLVSPYKYYF</sequence>
<feature type="chain" id="PRO_5030043212" evidence="1">
    <location>
        <begin position="27"/>
        <end position="167"/>
    </location>
</feature>
<evidence type="ECO:0000256" key="1">
    <source>
        <dbReference type="SAM" id="SignalP"/>
    </source>
</evidence>
<dbReference type="Proteomes" id="UP000218796">
    <property type="component" value="Unassembled WGS sequence"/>
</dbReference>
<dbReference type="RefSeq" id="WP_039187640.1">
    <property type="nucleotide sequence ID" value="NZ_CAUFSP010000001.1"/>
</dbReference>
<protein>
    <submittedName>
        <fullName evidence="2">Uncharacterized protein</fullName>
    </submittedName>
</protein>
<gene>
    <name evidence="2" type="ORF">CJD50_04245</name>
</gene>
<keyword evidence="3" id="KW-1185">Reference proteome</keyword>
<dbReference type="OrthoDB" id="6555679at2"/>
<reference evidence="2 3" key="1">
    <citation type="submission" date="2017-08" db="EMBL/GenBank/DDBJ databases">
        <title>Draft Genome Sequence of Hafnia alvei CITHA-6 Isolated from Raw Bovine Milk.</title>
        <authorList>
            <person name="Culligan E.P."/>
            <person name="Mcsweeney A."/>
            <person name="O'Doherty C."/>
            <person name="Gleeson E."/>
            <person name="O'Riordan D."/>
            <person name="Sleator R.D."/>
        </authorList>
    </citation>
    <scope>NUCLEOTIDE SEQUENCE [LARGE SCALE GENOMIC DNA]</scope>
    <source>
        <strain evidence="2 3">CITHA-6</strain>
    </source>
</reference>
<dbReference type="EMBL" id="NQMS01000001">
    <property type="protein sequence ID" value="PAV98678.1"/>
    <property type="molecule type" value="Genomic_DNA"/>
</dbReference>
<accession>A0A2A2MIC2</accession>
<feature type="signal peptide" evidence="1">
    <location>
        <begin position="1"/>
        <end position="26"/>
    </location>
</feature>
<evidence type="ECO:0000313" key="3">
    <source>
        <dbReference type="Proteomes" id="UP000218796"/>
    </source>
</evidence>